<dbReference type="Proteomes" id="UP000828251">
    <property type="component" value="Unassembled WGS sequence"/>
</dbReference>
<dbReference type="AlphaFoldDB" id="A0A9D3ZM35"/>
<organism evidence="1 2">
    <name type="scientific">Gossypium stocksii</name>
    <dbReference type="NCBI Taxonomy" id="47602"/>
    <lineage>
        <taxon>Eukaryota</taxon>
        <taxon>Viridiplantae</taxon>
        <taxon>Streptophyta</taxon>
        <taxon>Embryophyta</taxon>
        <taxon>Tracheophyta</taxon>
        <taxon>Spermatophyta</taxon>
        <taxon>Magnoliopsida</taxon>
        <taxon>eudicotyledons</taxon>
        <taxon>Gunneridae</taxon>
        <taxon>Pentapetalae</taxon>
        <taxon>rosids</taxon>
        <taxon>malvids</taxon>
        <taxon>Malvales</taxon>
        <taxon>Malvaceae</taxon>
        <taxon>Malvoideae</taxon>
        <taxon>Gossypium</taxon>
    </lineage>
</organism>
<comment type="caution">
    <text evidence="1">The sequence shown here is derived from an EMBL/GenBank/DDBJ whole genome shotgun (WGS) entry which is preliminary data.</text>
</comment>
<evidence type="ECO:0000313" key="2">
    <source>
        <dbReference type="Proteomes" id="UP000828251"/>
    </source>
</evidence>
<reference evidence="1 2" key="1">
    <citation type="journal article" date="2021" name="Plant Biotechnol. J.">
        <title>Multi-omics assisted identification of the key and species-specific regulatory components of drought-tolerant mechanisms in Gossypium stocksii.</title>
        <authorList>
            <person name="Yu D."/>
            <person name="Ke L."/>
            <person name="Zhang D."/>
            <person name="Wu Y."/>
            <person name="Sun Y."/>
            <person name="Mei J."/>
            <person name="Sun J."/>
            <person name="Sun Y."/>
        </authorList>
    </citation>
    <scope>NUCLEOTIDE SEQUENCE [LARGE SCALE GENOMIC DNA]</scope>
    <source>
        <strain evidence="2">cv. E1</strain>
        <tissue evidence="1">Leaf</tissue>
    </source>
</reference>
<evidence type="ECO:0000313" key="1">
    <source>
        <dbReference type="EMBL" id="KAH1046982.1"/>
    </source>
</evidence>
<dbReference type="EMBL" id="JAIQCV010000011">
    <property type="protein sequence ID" value="KAH1046982.1"/>
    <property type="molecule type" value="Genomic_DNA"/>
</dbReference>
<sequence>MVKTMGSGHINLDNSPRQQELLNVIERKSYICTTKEEEMFHALATRGIRISNFAYDFSIPEGLHCLRDTYEDDELTLILLGLKVEPNNYFYSFCKLKPLPWSLQLPMHEQTSVSTVMLTVGGDVRIVDGAGTAQGTEDSSKESISLSREIDKYIDVHLYMQSVLGGPFGTSTDRGNVNTRKRQRIVVGTTNITLICEDEGSDNPTLKETRRLFCTDVSSSDARRPSLRKLAVSLQVLLNEACMASKGLVKGVDQANTQDGS</sequence>
<accession>A0A9D3ZM35</accession>
<name>A0A9D3ZM35_9ROSI</name>
<protein>
    <submittedName>
        <fullName evidence="1">Uncharacterized protein</fullName>
    </submittedName>
</protein>
<keyword evidence="2" id="KW-1185">Reference proteome</keyword>
<proteinExistence type="predicted"/>
<gene>
    <name evidence="1" type="ORF">J1N35_037766</name>
</gene>